<evidence type="ECO:0000313" key="6">
    <source>
        <dbReference type="EMBL" id="CAF3657788.1"/>
    </source>
</evidence>
<dbReference type="InterPro" id="IPR001623">
    <property type="entry name" value="DnaJ_domain"/>
</dbReference>
<proteinExistence type="predicted"/>
<evidence type="ECO:0000259" key="2">
    <source>
        <dbReference type="PROSITE" id="PS50076"/>
    </source>
</evidence>
<dbReference type="EMBL" id="CAJOBE010000549">
    <property type="protein sequence ID" value="CAF3657788.1"/>
    <property type="molecule type" value="Genomic_DNA"/>
</dbReference>
<dbReference type="Gene3D" id="1.10.287.110">
    <property type="entry name" value="DnaJ domain"/>
    <property type="match status" value="1"/>
</dbReference>
<dbReference type="CDD" id="cd06257">
    <property type="entry name" value="DnaJ"/>
    <property type="match status" value="1"/>
</dbReference>
<evidence type="ECO:0000313" key="4">
    <source>
        <dbReference type="EMBL" id="CAF0852997.1"/>
    </source>
</evidence>
<keyword evidence="8" id="KW-1185">Reference proteome</keyword>
<gene>
    <name evidence="6" type="ORF">FNK824_LOCUS6366</name>
    <name evidence="4" type="ORF">JXQ802_LOCUS6790</name>
    <name evidence="3" type="ORF">PYM288_LOCUS2724</name>
    <name evidence="5" type="ORF">SEV965_LOCUS7925</name>
</gene>
<dbReference type="PRINTS" id="PR00625">
    <property type="entry name" value="JDOMAIN"/>
</dbReference>
<sequence>MVSSSSTVDYYKELNINRHATSIDIRKAYKRLALIWHPDRNKDKDAEEKFKKIQQAYEVLSDENRRREYDQQQSILSQQKQNTRYETTTTTTNMDYTQPNEDSFHLHAFDNFMSNPIDPFDILNDIQFFQESDFTSKMMNSPGYRDFYTYIFDTMNNNPENNHHIYSSSPIYLNNESLFHPISNTTRSKHHRHHNKRSKSKLFSTNNIPVIHSTMPTDWFLNELVDVYEQQNHVYIPSSYSSFNNDHFFDDLTHCINCHKKISSDRNHLIQHEQQCRQNKNRHTTIPSKTVRV</sequence>
<name>A0A813Q8I8_9BILA</name>
<dbReference type="Proteomes" id="UP000663874">
    <property type="component" value="Unassembled WGS sequence"/>
</dbReference>
<comment type="caution">
    <text evidence="3">The sequence shown here is derived from an EMBL/GenBank/DDBJ whole genome shotgun (WGS) entry which is preliminary data.</text>
</comment>
<dbReference type="EMBL" id="CAJNOU010000283">
    <property type="protein sequence ID" value="CAF0944918.1"/>
    <property type="molecule type" value="Genomic_DNA"/>
</dbReference>
<protein>
    <recommendedName>
        <fullName evidence="2">J domain-containing protein</fullName>
    </recommendedName>
</protein>
<dbReference type="InterPro" id="IPR036869">
    <property type="entry name" value="J_dom_sf"/>
</dbReference>
<evidence type="ECO:0000313" key="5">
    <source>
        <dbReference type="EMBL" id="CAF0944918.1"/>
    </source>
</evidence>
<dbReference type="SMART" id="SM00271">
    <property type="entry name" value="DnaJ"/>
    <property type="match status" value="1"/>
</dbReference>
<keyword evidence="1" id="KW-0143">Chaperone</keyword>
<dbReference type="Proteomes" id="UP000663854">
    <property type="component" value="Unassembled WGS sequence"/>
</dbReference>
<evidence type="ECO:0000313" key="7">
    <source>
        <dbReference type="Proteomes" id="UP000663854"/>
    </source>
</evidence>
<dbReference type="InterPro" id="IPR051938">
    <property type="entry name" value="Apopto_cytoskel_mod"/>
</dbReference>
<dbReference type="PROSITE" id="PS00636">
    <property type="entry name" value="DNAJ_1"/>
    <property type="match status" value="1"/>
</dbReference>
<dbReference type="PROSITE" id="PS50076">
    <property type="entry name" value="DNAJ_2"/>
    <property type="match status" value="1"/>
</dbReference>
<reference evidence="3" key="1">
    <citation type="submission" date="2021-02" db="EMBL/GenBank/DDBJ databases">
        <authorList>
            <person name="Nowell W R."/>
        </authorList>
    </citation>
    <scope>NUCLEOTIDE SEQUENCE</scope>
</reference>
<dbReference type="PANTHER" id="PTHR44145">
    <property type="entry name" value="DNAJ HOMOLOG SUBFAMILY A MEMBER 3, MITOCHONDRIAL"/>
    <property type="match status" value="1"/>
</dbReference>
<dbReference type="EMBL" id="CAJNOL010000109">
    <property type="protein sequence ID" value="CAF0852997.1"/>
    <property type="molecule type" value="Genomic_DNA"/>
</dbReference>
<evidence type="ECO:0000256" key="1">
    <source>
        <dbReference type="ARBA" id="ARBA00023186"/>
    </source>
</evidence>
<dbReference type="InterPro" id="IPR018253">
    <property type="entry name" value="DnaJ_domain_CS"/>
</dbReference>
<dbReference type="AlphaFoldDB" id="A0A813Q8I8"/>
<accession>A0A813Q8I8</accession>
<evidence type="ECO:0000313" key="8">
    <source>
        <dbReference type="Proteomes" id="UP000663870"/>
    </source>
</evidence>
<dbReference type="Pfam" id="PF00226">
    <property type="entry name" value="DnaJ"/>
    <property type="match status" value="1"/>
</dbReference>
<evidence type="ECO:0000313" key="3">
    <source>
        <dbReference type="EMBL" id="CAF0763496.1"/>
    </source>
</evidence>
<dbReference type="EMBL" id="CAJNOH010000018">
    <property type="protein sequence ID" value="CAF0763496.1"/>
    <property type="molecule type" value="Genomic_DNA"/>
</dbReference>
<dbReference type="Proteomes" id="UP000663889">
    <property type="component" value="Unassembled WGS sequence"/>
</dbReference>
<dbReference type="PANTHER" id="PTHR44145:SF3">
    <property type="entry name" value="DNAJ HOMOLOG SUBFAMILY A MEMBER 3, MITOCHONDRIAL"/>
    <property type="match status" value="1"/>
</dbReference>
<dbReference type="Proteomes" id="UP000663870">
    <property type="component" value="Unassembled WGS sequence"/>
</dbReference>
<organism evidence="3 7">
    <name type="scientific">Rotaria sordida</name>
    <dbReference type="NCBI Taxonomy" id="392033"/>
    <lineage>
        <taxon>Eukaryota</taxon>
        <taxon>Metazoa</taxon>
        <taxon>Spiralia</taxon>
        <taxon>Gnathifera</taxon>
        <taxon>Rotifera</taxon>
        <taxon>Eurotatoria</taxon>
        <taxon>Bdelloidea</taxon>
        <taxon>Philodinida</taxon>
        <taxon>Philodinidae</taxon>
        <taxon>Rotaria</taxon>
    </lineage>
</organism>
<dbReference type="SUPFAM" id="SSF46565">
    <property type="entry name" value="Chaperone J-domain"/>
    <property type="match status" value="1"/>
</dbReference>
<feature type="domain" description="J" evidence="2">
    <location>
        <begin position="9"/>
        <end position="73"/>
    </location>
</feature>